<dbReference type="PROSITE" id="PS51257">
    <property type="entry name" value="PROKAR_LIPOPROTEIN"/>
    <property type="match status" value="1"/>
</dbReference>
<dbReference type="EMBL" id="JBHSJJ010000019">
    <property type="protein sequence ID" value="MFC4874575.1"/>
    <property type="molecule type" value="Genomic_DNA"/>
</dbReference>
<keyword evidence="2" id="KW-1185">Reference proteome</keyword>
<sequence length="734" mass="84318">MTRISYSFLILFISCSQYEHEDYQNDDWLINGTGYKAETKIIAGGKELVLTNGLVQRQFRVAPNFATVGLNNLVTGQNYLRAVRPEGRLTLNGIDYNIGGLFGQPIHNYLLEEWKDELKNDRRTFQFVDYTIDEIKPRMAWKRRPEWLSSEAAWPPKGKELSVTFTAPEFISNPSIDQGRSLPLKGIDVTVHYELYDGLPLMGKWISVKNNTENPITIDKFVGEILAVTEEESSVEGEERWELPNIHIETDFAFAAMGNREANKSVVHWKKDSLYTSQVNYLLETPALLEVHPSLGPAQTLDTGESFETFRTWELFFASYDKERKGLSMRKMYRTLSPWAMENPILMHVRNADPESVKLAIDQCAEVGFEMVIMTFGSGFNMERGDREYYRKMKELADYAHSKGIALGGYSLLASRSVSGETDIINPETGKPGRIAKYDNSPCLATEWGSEYFRKIREMYEATGLDIIEHDGSYPGDICGSHDHSGHRGLEDSQWNQYQIISDFYDWCREQGIYLNVPDWYFMNGSSKIAMGYREVNWSLPRAHQEIIERQNIYDGTWTKTPSMGWMFVPLTEYHGGGEAATIEPLNEHLDHYSRRMANLFGAGVQACYRGPRLYDTEETREVVKSWVSFYKKHREILDSDIIHLRRPDGTDWDGILHVNPDGEERGLLMLYNPLDKPISRTISTPVYYTGLAEKVKVSDSQGNSTTHWVDRHYHIRLEVSLPARGHEYFILTE</sequence>
<reference evidence="2" key="1">
    <citation type="journal article" date="2019" name="Int. J. Syst. Evol. Microbiol.">
        <title>The Global Catalogue of Microorganisms (GCM) 10K type strain sequencing project: providing services to taxonomists for standard genome sequencing and annotation.</title>
        <authorList>
            <consortium name="The Broad Institute Genomics Platform"/>
            <consortium name="The Broad Institute Genome Sequencing Center for Infectious Disease"/>
            <person name="Wu L."/>
            <person name="Ma J."/>
        </authorList>
    </citation>
    <scope>NUCLEOTIDE SEQUENCE [LARGE SCALE GENOMIC DNA]</scope>
    <source>
        <strain evidence="2">CGMCC 4.7466</strain>
    </source>
</reference>
<dbReference type="InterPro" id="IPR017853">
    <property type="entry name" value="GH"/>
</dbReference>
<dbReference type="RefSeq" id="WP_377068555.1">
    <property type="nucleotide sequence ID" value="NZ_JBHSJJ010000019.1"/>
</dbReference>
<proteinExistence type="predicted"/>
<protein>
    <submittedName>
        <fullName evidence="1">Alpha-galactosidase</fullName>
    </submittedName>
</protein>
<accession>A0ABV9T752</accession>
<gene>
    <name evidence="1" type="ORF">ACFPFU_22925</name>
</gene>
<evidence type="ECO:0000313" key="1">
    <source>
        <dbReference type="EMBL" id="MFC4874575.1"/>
    </source>
</evidence>
<dbReference type="SUPFAM" id="SSF51445">
    <property type="entry name" value="(Trans)glycosidases"/>
    <property type="match status" value="1"/>
</dbReference>
<comment type="caution">
    <text evidence="1">The sequence shown here is derived from an EMBL/GenBank/DDBJ whole genome shotgun (WGS) entry which is preliminary data.</text>
</comment>
<name>A0ABV9T752_9BACT</name>
<organism evidence="1 2">
    <name type="scientific">Negadavirga shengliensis</name>
    <dbReference type="NCBI Taxonomy" id="1389218"/>
    <lineage>
        <taxon>Bacteria</taxon>
        <taxon>Pseudomonadati</taxon>
        <taxon>Bacteroidota</taxon>
        <taxon>Cytophagia</taxon>
        <taxon>Cytophagales</taxon>
        <taxon>Cyclobacteriaceae</taxon>
        <taxon>Negadavirga</taxon>
    </lineage>
</organism>
<dbReference type="Proteomes" id="UP001595818">
    <property type="component" value="Unassembled WGS sequence"/>
</dbReference>
<evidence type="ECO:0000313" key="2">
    <source>
        <dbReference type="Proteomes" id="UP001595818"/>
    </source>
</evidence>